<reference evidence="2 3" key="1">
    <citation type="submission" date="2024-06" db="EMBL/GenBank/DDBJ databases">
        <authorList>
            <person name="Tuo L."/>
        </authorList>
    </citation>
    <scope>NUCLEOTIDE SEQUENCE [LARGE SCALE GENOMIC DNA]</scope>
    <source>
        <strain evidence="2 3">ZMM04-5</strain>
    </source>
</reference>
<keyword evidence="3" id="KW-1185">Reference proteome</keyword>
<accession>A0ABV3R3P5</accession>
<protein>
    <recommendedName>
        <fullName evidence="4">DUF3618 domain-containing protein</fullName>
    </recommendedName>
</protein>
<evidence type="ECO:0000313" key="2">
    <source>
        <dbReference type="EMBL" id="MEW9807788.1"/>
    </source>
</evidence>
<sequence length="93" mass="9948">MADNTRTSGDELSAEIAHLRRELSNLKAALSQRAGDIAEGAGRAADAVVQPIRNHPGAAGMLFGGLLGLIAGLAIGYAAAEQQRPRRWHDRYW</sequence>
<keyword evidence="1" id="KW-1133">Transmembrane helix</keyword>
<organism evidence="2 3">
    <name type="scientific">Mesorhizobium marinum</name>
    <dbReference type="NCBI Taxonomy" id="3228790"/>
    <lineage>
        <taxon>Bacteria</taxon>
        <taxon>Pseudomonadati</taxon>
        <taxon>Pseudomonadota</taxon>
        <taxon>Alphaproteobacteria</taxon>
        <taxon>Hyphomicrobiales</taxon>
        <taxon>Phyllobacteriaceae</taxon>
        <taxon>Mesorhizobium</taxon>
    </lineage>
</organism>
<dbReference type="RefSeq" id="WP_367724969.1">
    <property type="nucleotide sequence ID" value="NZ_JBFOCI010000005.1"/>
</dbReference>
<gene>
    <name evidence="2" type="ORF">ABUE31_17500</name>
</gene>
<dbReference type="EMBL" id="JBFOCI010000005">
    <property type="protein sequence ID" value="MEW9807788.1"/>
    <property type="molecule type" value="Genomic_DNA"/>
</dbReference>
<dbReference type="Proteomes" id="UP001556196">
    <property type="component" value="Unassembled WGS sequence"/>
</dbReference>
<feature type="transmembrane region" description="Helical" evidence="1">
    <location>
        <begin position="58"/>
        <end position="80"/>
    </location>
</feature>
<keyword evidence="1" id="KW-0472">Membrane</keyword>
<proteinExistence type="predicted"/>
<comment type="caution">
    <text evidence="2">The sequence shown here is derived from an EMBL/GenBank/DDBJ whole genome shotgun (WGS) entry which is preliminary data.</text>
</comment>
<name>A0ABV3R3P5_9HYPH</name>
<keyword evidence="1" id="KW-0812">Transmembrane</keyword>
<evidence type="ECO:0008006" key="4">
    <source>
        <dbReference type="Google" id="ProtNLM"/>
    </source>
</evidence>
<evidence type="ECO:0000313" key="3">
    <source>
        <dbReference type="Proteomes" id="UP001556196"/>
    </source>
</evidence>
<evidence type="ECO:0000256" key="1">
    <source>
        <dbReference type="SAM" id="Phobius"/>
    </source>
</evidence>